<dbReference type="Proteomes" id="UP000249623">
    <property type="component" value="Chromosome 1"/>
</dbReference>
<dbReference type="Gene3D" id="3.30.1830.10">
    <property type="entry name" value="YehR-like"/>
    <property type="match status" value="1"/>
</dbReference>
<accession>A0A2X3XGH7</accession>
<dbReference type="RefSeq" id="WP_002926093.1">
    <property type="nucleotide sequence ID" value="NZ_CP071430.1"/>
</dbReference>
<proteinExistence type="predicted"/>
<gene>
    <name evidence="3" type="ORF">NCTC11085_00316</name>
</gene>
<organism evidence="3 4">
    <name type="scientific">Streptococcus sanguinis</name>
    <dbReference type="NCBI Taxonomy" id="1305"/>
    <lineage>
        <taxon>Bacteria</taxon>
        <taxon>Bacillati</taxon>
        <taxon>Bacillota</taxon>
        <taxon>Bacilli</taxon>
        <taxon>Lactobacillales</taxon>
        <taxon>Streptococcaceae</taxon>
        <taxon>Streptococcus</taxon>
    </lineage>
</organism>
<reference evidence="3 4" key="1">
    <citation type="submission" date="2018-06" db="EMBL/GenBank/DDBJ databases">
        <authorList>
            <consortium name="Pathogen Informatics"/>
            <person name="Doyle S."/>
        </authorList>
    </citation>
    <scope>NUCLEOTIDE SEQUENCE [LARGE SCALE GENOMIC DNA]</scope>
    <source>
        <strain evidence="3 4">NCTC11085</strain>
    </source>
</reference>
<evidence type="ECO:0000256" key="1">
    <source>
        <dbReference type="SAM" id="MobiDB-lite"/>
    </source>
</evidence>
<feature type="signal peptide" evidence="2">
    <location>
        <begin position="1"/>
        <end position="18"/>
    </location>
</feature>
<dbReference type="EMBL" id="LS483346">
    <property type="protein sequence ID" value="SQF33842.1"/>
    <property type="molecule type" value="Genomic_DNA"/>
</dbReference>
<dbReference type="PROSITE" id="PS51257">
    <property type="entry name" value="PROKAR_LIPOPROTEIN"/>
    <property type="match status" value="1"/>
</dbReference>
<protein>
    <submittedName>
        <fullName evidence="3">Putative lipoprotein</fullName>
    </submittedName>
</protein>
<name>A0A2X3XGH7_STRSA</name>
<keyword evidence="2" id="KW-0732">Signal</keyword>
<feature type="chain" id="PRO_5043467182" evidence="2">
    <location>
        <begin position="19"/>
        <end position="182"/>
    </location>
</feature>
<evidence type="ECO:0000313" key="3">
    <source>
        <dbReference type="EMBL" id="SQF33842.1"/>
    </source>
</evidence>
<sequence length="182" mass="20721">MKKILLASACLLTLTACSMPNQHKQENKPKQNQSQSQSKVKEEKTKTKTFSRSVSDDSVIKVKVYYQKDKITAFSFITEKEIPDEEKGKSRKELADIYQKDMESSPNFEAVHKTKGIESEVRISADKKIVHQSVTLDLNKIDIDEAAAAFGVTNQEDTIFERLKDKPEDFFEAIKEQGLTEE</sequence>
<dbReference type="SUPFAM" id="SSF160704">
    <property type="entry name" value="YehR-like"/>
    <property type="match status" value="1"/>
</dbReference>
<feature type="region of interest" description="Disordered" evidence="1">
    <location>
        <begin position="20"/>
        <end position="51"/>
    </location>
</feature>
<dbReference type="AlphaFoldDB" id="A0A2X3XGH7"/>
<keyword evidence="3" id="KW-0449">Lipoprotein</keyword>
<dbReference type="InterPro" id="IPR036699">
    <property type="entry name" value="YehR-like_sf"/>
</dbReference>
<evidence type="ECO:0000256" key="2">
    <source>
        <dbReference type="SAM" id="SignalP"/>
    </source>
</evidence>
<evidence type="ECO:0000313" key="4">
    <source>
        <dbReference type="Proteomes" id="UP000249623"/>
    </source>
</evidence>